<protein>
    <submittedName>
        <fullName evidence="2">Retrovirus-related Pol polyprotein from transposon TNT 1-94</fullName>
    </submittedName>
</protein>
<gene>
    <name evidence="2" type="ORF">Tci_057931</name>
</gene>
<dbReference type="InterPro" id="IPR013103">
    <property type="entry name" value="RVT_2"/>
</dbReference>
<dbReference type="EMBL" id="BKCJ010009216">
    <property type="protein sequence ID" value="GEU85953.1"/>
    <property type="molecule type" value="Genomic_DNA"/>
</dbReference>
<dbReference type="PANTHER" id="PTHR11439">
    <property type="entry name" value="GAG-POL-RELATED RETROTRANSPOSON"/>
    <property type="match status" value="1"/>
</dbReference>
<name>A0A6L2NIE5_TANCI</name>
<comment type="caution">
    <text evidence="2">The sequence shown here is derived from an EMBL/GenBank/DDBJ whole genome shotgun (WGS) entry which is preliminary data.</text>
</comment>
<feature type="domain" description="Reverse transcriptase Ty1/copia-type" evidence="1">
    <location>
        <begin position="385"/>
        <end position="480"/>
    </location>
</feature>
<accession>A0A6L2NIE5</accession>
<dbReference type="Pfam" id="PF07727">
    <property type="entry name" value="RVT_2"/>
    <property type="match status" value="1"/>
</dbReference>
<proteinExistence type="predicted"/>
<reference evidence="2" key="1">
    <citation type="journal article" date="2019" name="Sci. Rep.">
        <title>Draft genome of Tanacetum cinerariifolium, the natural source of mosquito coil.</title>
        <authorList>
            <person name="Yamashiro T."/>
            <person name="Shiraishi A."/>
            <person name="Satake H."/>
            <person name="Nakayama K."/>
        </authorList>
    </citation>
    <scope>NUCLEOTIDE SEQUENCE</scope>
</reference>
<evidence type="ECO:0000313" key="2">
    <source>
        <dbReference type="EMBL" id="GEU85953.1"/>
    </source>
</evidence>
<evidence type="ECO:0000259" key="1">
    <source>
        <dbReference type="Pfam" id="PF07727"/>
    </source>
</evidence>
<sequence length="550" mass="63343">MTNYRYWLQITSSSWSFVFAILRQITCLVADLTPDCASIGSESFWPSILLLMEIIRAIVTDVLVVFADFLGYLKIFYEKSIVAIKGYRGGSRGGVTMRVYGKACHLPLELEHKAYWVLKHTIFNLKTAGDHRKLQLNELNEHRDHAYENSLIYKERTKKLHDDKIKNRIFNVGDQVLLFNSRLKIFSDSSTIMEATHLRWRFRMLLLSLRTTEYRDRVEPTTRIISRRLKTSCAGYCPGFQDLLDEIGIDDSSRYPSGEFIHEDDPSSQYQEIYNISYYIILHNRSLTKLTKTTYVPEVITLNKQNTQLTKDVEGPPDLINTEGIPKQTDRWPRDQHIELVNIIGEPTEGMLTRSMATKLTAVSTSECLFADFLSKIEPKKVSGALKHPGNKERVVAQGYSQEERIDYDETFAHVARMETIRIFLAYATYMNFKILQMDAKSVFLNGKLNEEVYVEQTPGFESSEFPDYVYKLDKASMYRNKHQGHGFDLKRYSDSDYARCNMDRKSTSGACQLHEGKLVCWSAKKQQSVVMSSAKTEYVDAAKCCANIL</sequence>
<dbReference type="PANTHER" id="PTHR11439:SF509">
    <property type="entry name" value="RNA-DIRECTED DNA POLYMERASE"/>
    <property type="match status" value="1"/>
</dbReference>
<organism evidence="2">
    <name type="scientific">Tanacetum cinerariifolium</name>
    <name type="common">Dalmatian daisy</name>
    <name type="synonym">Chrysanthemum cinerariifolium</name>
    <dbReference type="NCBI Taxonomy" id="118510"/>
    <lineage>
        <taxon>Eukaryota</taxon>
        <taxon>Viridiplantae</taxon>
        <taxon>Streptophyta</taxon>
        <taxon>Embryophyta</taxon>
        <taxon>Tracheophyta</taxon>
        <taxon>Spermatophyta</taxon>
        <taxon>Magnoliopsida</taxon>
        <taxon>eudicotyledons</taxon>
        <taxon>Gunneridae</taxon>
        <taxon>Pentapetalae</taxon>
        <taxon>asterids</taxon>
        <taxon>campanulids</taxon>
        <taxon>Asterales</taxon>
        <taxon>Asteraceae</taxon>
        <taxon>Asteroideae</taxon>
        <taxon>Anthemideae</taxon>
        <taxon>Anthemidinae</taxon>
        <taxon>Tanacetum</taxon>
    </lineage>
</organism>
<dbReference type="AlphaFoldDB" id="A0A6L2NIE5"/>